<dbReference type="EMBL" id="JAROCG010000001">
    <property type="protein sequence ID" value="MDN4609618.1"/>
    <property type="molecule type" value="Genomic_DNA"/>
</dbReference>
<evidence type="ECO:0000313" key="2">
    <source>
        <dbReference type="Proteomes" id="UP001174209"/>
    </source>
</evidence>
<dbReference type="Gene3D" id="3.40.470.10">
    <property type="entry name" value="Uracil-DNA glycosylase-like domain"/>
    <property type="match status" value="1"/>
</dbReference>
<dbReference type="RefSeq" id="WP_301224299.1">
    <property type="nucleotide sequence ID" value="NZ_JAROCG010000001.1"/>
</dbReference>
<reference evidence="1" key="1">
    <citation type="submission" date="2023-06" db="EMBL/GenBank/DDBJ databases">
        <title>MT1 and MT2 Draft Genomes of Novel Species.</title>
        <authorList>
            <person name="Venkateswaran K."/>
        </authorList>
    </citation>
    <scope>NUCLEOTIDE SEQUENCE</scope>
    <source>
        <strain evidence="1">IIF3SC-B10</strain>
    </source>
</reference>
<organism evidence="1 2">
    <name type="scientific">Arthrobacter burdickii</name>
    <dbReference type="NCBI Taxonomy" id="3035920"/>
    <lineage>
        <taxon>Bacteria</taxon>
        <taxon>Bacillati</taxon>
        <taxon>Actinomycetota</taxon>
        <taxon>Actinomycetes</taxon>
        <taxon>Micrococcales</taxon>
        <taxon>Micrococcaceae</taxon>
        <taxon>Arthrobacter</taxon>
    </lineage>
</organism>
<comment type="caution">
    <text evidence="1">The sequence shown here is derived from an EMBL/GenBank/DDBJ whole genome shotgun (WGS) entry which is preliminary data.</text>
</comment>
<name>A0ABT8JWS1_9MICC</name>
<protein>
    <submittedName>
        <fullName evidence="1">Uncharacterized protein</fullName>
    </submittedName>
</protein>
<sequence>MEGMHPAWIAFNGKGVAGSYCKQTRSPFRVYCGLQPWTIGSSRVFVAPPTSGALPQHVALDGKLPEQHLRDLGALVRGSEARSEAAN</sequence>
<dbReference type="Proteomes" id="UP001174209">
    <property type="component" value="Unassembled WGS sequence"/>
</dbReference>
<gene>
    <name evidence="1" type="ORF">P5G52_01935</name>
</gene>
<keyword evidence="2" id="KW-1185">Reference proteome</keyword>
<accession>A0ABT8JWS1</accession>
<proteinExistence type="predicted"/>
<evidence type="ECO:0000313" key="1">
    <source>
        <dbReference type="EMBL" id="MDN4609618.1"/>
    </source>
</evidence>
<dbReference type="InterPro" id="IPR036895">
    <property type="entry name" value="Uracil-DNA_glycosylase-like_sf"/>
</dbReference>